<sequence>MVAFWILATLMIGVALAFVLFPLLRARASAAPSPSDANLDALREQKREIEADIAAGVLPADSRDEALGELAARAEAEIPAAGDAPIVPARRAWPLAAGLAVVLPAIAIGLYLWLGNPRGLDPLAIAARQGAEAPPAGAPGEQAAPGTPPFSDQQILAMVETLAAKVKERPDDVKGWSLLARSMNALGRYAEAVDAYEHLTKLVPNNADVLADYADALAMKQGRDLSGKPYALVKQALKIDPKHQKALALAGTAAMNEGDYASSLRYWQALGAQVPPGSEDASKVDGILAEVRSRAASTGKPVAGGPASPAPRVAQAPPPASAQPPAASAQPAAPAAAGPTVSGTVTIADALAPKVAITDTLFIFARSEGGPRIPLAVYRGGARELPKVFVLDDSMSMAPGMKISTAQQMRIEARVSKSGNATPQPGDLVGSSAVVKPGARDVKIVIDRVLP</sequence>
<dbReference type="RefSeq" id="WP_171091803.1">
    <property type="nucleotide sequence ID" value="NZ_CP053069.1"/>
</dbReference>
<dbReference type="PROSITE" id="PS50005">
    <property type="entry name" value="TPR"/>
    <property type="match status" value="1"/>
</dbReference>
<dbReference type="GO" id="GO:0005886">
    <property type="term" value="C:plasma membrane"/>
    <property type="evidence" value="ECO:0007669"/>
    <property type="project" value="TreeGrafter"/>
</dbReference>
<feature type="domain" description="Cytochrome c-type biogenesis protein H TPR" evidence="9">
    <location>
        <begin position="146"/>
        <end position="279"/>
    </location>
</feature>
<dbReference type="GO" id="GO:0030313">
    <property type="term" value="C:cell envelope"/>
    <property type="evidence" value="ECO:0007669"/>
    <property type="project" value="UniProtKB-SubCell"/>
</dbReference>
<reference evidence="10 11" key="1">
    <citation type="submission" date="2020-04" db="EMBL/GenBank/DDBJ databases">
        <title>Usitatibacter rugosus gen. nov., sp. nov. and Usitatibacter palustris sp. nov., novel members of Usitatibacteraceae fam. nov. within the order Nitrosomonadales isolated from soil.</title>
        <authorList>
            <person name="Huber K.J."/>
            <person name="Neumann-Schaal M."/>
            <person name="Geppert A."/>
            <person name="Luckner M."/>
            <person name="Wanner G."/>
            <person name="Overmann J."/>
        </authorList>
    </citation>
    <scope>NUCLEOTIDE SEQUENCE [LARGE SCALE GENOMIC DNA]</scope>
    <source>
        <strain evidence="10 11">0125_3</strain>
    </source>
</reference>
<keyword evidence="2" id="KW-0677">Repeat</keyword>
<evidence type="ECO:0000256" key="3">
    <source>
        <dbReference type="ARBA" id="ARBA00022748"/>
    </source>
</evidence>
<feature type="domain" description="Cytochrome c-type biogenesis protein H Ig-like" evidence="8">
    <location>
        <begin position="343"/>
        <end position="447"/>
    </location>
</feature>
<dbReference type="Pfam" id="PF23914">
    <property type="entry name" value="TPR_CcmH_CycH"/>
    <property type="match status" value="1"/>
</dbReference>
<dbReference type="AlphaFoldDB" id="A0A6M4GUV1"/>
<dbReference type="InterPro" id="IPR017560">
    <property type="entry name" value="Cyt_c_biogenesis_CcmI"/>
</dbReference>
<dbReference type="InterPro" id="IPR019734">
    <property type="entry name" value="TPR_rpt"/>
</dbReference>
<dbReference type="InterPro" id="IPR051263">
    <property type="entry name" value="C-type_cytochrome_biogenesis"/>
</dbReference>
<dbReference type="Pfam" id="PF23892">
    <property type="entry name" value="Ig_CycH"/>
    <property type="match status" value="1"/>
</dbReference>
<dbReference type="InterPro" id="IPR056412">
    <property type="entry name" value="Ig_CycH"/>
</dbReference>
<proteinExistence type="predicted"/>
<evidence type="ECO:0000256" key="4">
    <source>
        <dbReference type="ARBA" id="ARBA00022803"/>
    </source>
</evidence>
<evidence type="ECO:0000256" key="7">
    <source>
        <dbReference type="SAM" id="Phobius"/>
    </source>
</evidence>
<name>A0A6M4GUV1_9PROT</name>
<evidence type="ECO:0000256" key="5">
    <source>
        <dbReference type="PROSITE-ProRule" id="PRU00339"/>
    </source>
</evidence>
<accession>A0A6M4GUV1</accession>
<dbReference type="SUPFAM" id="SSF48452">
    <property type="entry name" value="TPR-like"/>
    <property type="match status" value="1"/>
</dbReference>
<feature type="compositionally biased region" description="Low complexity" evidence="6">
    <location>
        <begin position="323"/>
        <end position="337"/>
    </location>
</feature>
<dbReference type="InterPro" id="IPR056413">
    <property type="entry name" value="TPR_CcmH_CycH"/>
</dbReference>
<dbReference type="PANTHER" id="PTHR47870:SF4">
    <property type="entry name" value="CYTOCHROME C-TYPE BIOGENESIS PROTEIN CYCH"/>
    <property type="match status" value="1"/>
</dbReference>
<keyword evidence="4 5" id="KW-0802">TPR repeat</keyword>
<keyword evidence="11" id="KW-1185">Reference proteome</keyword>
<gene>
    <name evidence="10" type="ORF">DSM104443_01986</name>
</gene>
<dbReference type="GO" id="GO:0017004">
    <property type="term" value="P:cytochrome complex assembly"/>
    <property type="evidence" value="ECO:0007669"/>
    <property type="project" value="UniProtKB-KW"/>
</dbReference>
<keyword evidence="3" id="KW-0201">Cytochrome c-type biogenesis</keyword>
<dbReference type="Proteomes" id="UP000501534">
    <property type="component" value="Chromosome"/>
</dbReference>
<keyword evidence="7" id="KW-1133">Transmembrane helix</keyword>
<evidence type="ECO:0000256" key="2">
    <source>
        <dbReference type="ARBA" id="ARBA00022737"/>
    </source>
</evidence>
<protein>
    <submittedName>
        <fullName evidence="10">Uncharacterized protein</fullName>
    </submittedName>
</protein>
<evidence type="ECO:0000313" key="10">
    <source>
        <dbReference type="EMBL" id="QJR10916.1"/>
    </source>
</evidence>
<feature type="repeat" description="TPR" evidence="5">
    <location>
        <begin position="173"/>
        <end position="206"/>
    </location>
</feature>
<comment type="subcellular location">
    <subcellularLocation>
        <location evidence="1">Cell envelope</location>
    </subcellularLocation>
</comment>
<feature type="region of interest" description="Disordered" evidence="6">
    <location>
        <begin position="295"/>
        <end position="340"/>
    </location>
</feature>
<evidence type="ECO:0000313" key="11">
    <source>
        <dbReference type="Proteomes" id="UP000501534"/>
    </source>
</evidence>
<keyword evidence="7" id="KW-0472">Membrane</keyword>
<dbReference type="PANTHER" id="PTHR47870">
    <property type="entry name" value="CYTOCHROME C-TYPE BIOGENESIS PROTEIN CCMH"/>
    <property type="match status" value="1"/>
</dbReference>
<keyword evidence="7" id="KW-0812">Transmembrane</keyword>
<feature type="compositionally biased region" description="Low complexity" evidence="6">
    <location>
        <begin position="306"/>
        <end position="315"/>
    </location>
</feature>
<dbReference type="Gene3D" id="1.25.40.10">
    <property type="entry name" value="Tetratricopeptide repeat domain"/>
    <property type="match status" value="1"/>
</dbReference>
<dbReference type="InterPro" id="IPR011990">
    <property type="entry name" value="TPR-like_helical_dom_sf"/>
</dbReference>
<dbReference type="KEGG" id="uru:DSM104443_01986"/>
<evidence type="ECO:0000256" key="6">
    <source>
        <dbReference type="SAM" id="MobiDB-lite"/>
    </source>
</evidence>
<organism evidence="10 11">
    <name type="scientific">Usitatibacter rugosus</name>
    <dbReference type="NCBI Taxonomy" id="2732067"/>
    <lineage>
        <taxon>Bacteria</taxon>
        <taxon>Pseudomonadati</taxon>
        <taxon>Pseudomonadota</taxon>
        <taxon>Betaproteobacteria</taxon>
        <taxon>Nitrosomonadales</taxon>
        <taxon>Usitatibacteraceae</taxon>
        <taxon>Usitatibacter</taxon>
    </lineage>
</organism>
<evidence type="ECO:0000259" key="8">
    <source>
        <dbReference type="Pfam" id="PF23892"/>
    </source>
</evidence>
<feature type="transmembrane region" description="Helical" evidence="7">
    <location>
        <begin position="92"/>
        <end position="114"/>
    </location>
</feature>
<evidence type="ECO:0000256" key="1">
    <source>
        <dbReference type="ARBA" id="ARBA00004196"/>
    </source>
</evidence>
<dbReference type="NCBIfam" id="TIGR03142">
    <property type="entry name" value="cytochro_ccmI"/>
    <property type="match status" value="1"/>
</dbReference>
<dbReference type="EMBL" id="CP053069">
    <property type="protein sequence ID" value="QJR10916.1"/>
    <property type="molecule type" value="Genomic_DNA"/>
</dbReference>
<evidence type="ECO:0000259" key="9">
    <source>
        <dbReference type="Pfam" id="PF23914"/>
    </source>
</evidence>